<feature type="compositionally biased region" description="Basic and acidic residues" evidence="1">
    <location>
        <begin position="319"/>
        <end position="335"/>
    </location>
</feature>
<feature type="compositionally biased region" description="Basic and acidic residues" evidence="1">
    <location>
        <begin position="206"/>
        <end position="222"/>
    </location>
</feature>
<dbReference type="EMBL" id="MU842847">
    <property type="protein sequence ID" value="KAK2030820.1"/>
    <property type="molecule type" value="Genomic_DNA"/>
</dbReference>
<keyword evidence="5" id="KW-1185">Reference proteome</keyword>
<proteinExistence type="predicted"/>
<gene>
    <name evidence="4" type="ORF">LX32DRAFT_716290</name>
</gene>
<keyword evidence="2" id="KW-0812">Transmembrane</keyword>
<protein>
    <submittedName>
        <fullName evidence="4">Uncharacterized protein</fullName>
    </submittedName>
</protein>
<dbReference type="Pfam" id="PF14610">
    <property type="entry name" value="Psg1"/>
    <property type="match status" value="1"/>
</dbReference>
<dbReference type="AlphaFoldDB" id="A0AAD9HKV5"/>
<evidence type="ECO:0000313" key="5">
    <source>
        <dbReference type="Proteomes" id="UP001232148"/>
    </source>
</evidence>
<feature type="signal peptide" evidence="3">
    <location>
        <begin position="1"/>
        <end position="25"/>
    </location>
</feature>
<keyword evidence="2" id="KW-0472">Membrane</keyword>
<feature type="region of interest" description="Disordered" evidence="1">
    <location>
        <begin position="198"/>
        <end position="222"/>
    </location>
</feature>
<name>A0AAD9HKV5_9PEZI</name>
<evidence type="ECO:0000313" key="4">
    <source>
        <dbReference type="EMBL" id="KAK2030820.1"/>
    </source>
</evidence>
<evidence type="ECO:0000256" key="3">
    <source>
        <dbReference type="SAM" id="SignalP"/>
    </source>
</evidence>
<dbReference type="InterPro" id="IPR028000">
    <property type="entry name" value="Pma1"/>
</dbReference>
<evidence type="ECO:0000256" key="2">
    <source>
        <dbReference type="SAM" id="Phobius"/>
    </source>
</evidence>
<feature type="chain" id="PRO_5041997032" evidence="3">
    <location>
        <begin position="26"/>
        <end position="335"/>
    </location>
</feature>
<feature type="compositionally biased region" description="Polar residues" evidence="1">
    <location>
        <begin position="60"/>
        <end position="70"/>
    </location>
</feature>
<evidence type="ECO:0000256" key="1">
    <source>
        <dbReference type="SAM" id="MobiDB-lite"/>
    </source>
</evidence>
<reference evidence="4" key="1">
    <citation type="submission" date="2021-06" db="EMBL/GenBank/DDBJ databases">
        <title>Comparative genomics, transcriptomics and evolutionary studies reveal genomic signatures of adaptation to plant cell wall in hemibiotrophic fungi.</title>
        <authorList>
            <consortium name="DOE Joint Genome Institute"/>
            <person name="Baroncelli R."/>
            <person name="Diaz J.F."/>
            <person name="Benocci T."/>
            <person name="Peng M."/>
            <person name="Battaglia E."/>
            <person name="Haridas S."/>
            <person name="Andreopoulos W."/>
            <person name="Labutti K."/>
            <person name="Pangilinan J."/>
            <person name="Floch G.L."/>
            <person name="Makela M.R."/>
            <person name="Henrissat B."/>
            <person name="Grigoriev I.V."/>
            <person name="Crouch J.A."/>
            <person name="De Vries R.P."/>
            <person name="Sukno S.A."/>
            <person name="Thon M.R."/>
        </authorList>
    </citation>
    <scope>NUCLEOTIDE SEQUENCE</scope>
    <source>
        <strain evidence="4">MAFF235873</strain>
    </source>
</reference>
<accession>A0AAD9HKV5</accession>
<sequence>MIFGGLSKGLGLVAAALALSQTADAAINPRQTNEELRPWVTVAADGSSQTITPTVKDGKTTSVFPGSTSTPTADAKGAGTFLLCNPSAGSGGLDEPFCSPKVDSKLEGGKTYWVTWDASLFPDPKTMIQVQGDFGVTDKIEPGHGFTSLQLPASQGHFAWAAAGYDMAPEESLEVTLFLAVVGGNDTLAARHRGPRVRVVNRSRRGHGDRDRGDGNRDRDRRRGPNVLAIVLPLVLGGLALGGIGWFVWWYGRRRGMFGSRGRGYGIGQSRGQRAVDAKLGLGGGAFSSPPDRGAVEMMPPPAKTPALSSSEGNNVFRNELDRQERNERAHRNIV</sequence>
<feature type="region of interest" description="Disordered" evidence="1">
    <location>
        <begin position="290"/>
        <end position="335"/>
    </location>
</feature>
<comment type="caution">
    <text evidence="4">The sequence shown here is derived from an EMBL/GenBank/DDBJ whole genome shotgun (WGS) entry which is preliminary data.</text>
</comment>
<keyword evidence="3" id="KW-0732">Signal</keyword>
<feature type="compositionally biased region" description="Polar residues" evidence="1">
    <location>
        <begin position="307"/>
        <end position="317"/>
    </location>
</feature>
<feature type="transmembrane region" description="Helical" evidence="2">
    <location>
        <begin position="227"/>
        <end position="251"/>
    </location>
</feature>
<dbReference type="Proteomes" id="UP001232148">
    <property type="component" value="Unassembled WGS sequence"/>
</dbReference>
<feature type="region of interest" description="Disordered" evidence="1">
    <location>
        <begin position="50"/>
        <end position="70"/>
    </location>
</feature>
<organism evidence="4 5">
    <name type="scientific">Colletotrichum zoysiae</name>
    <dbReference type="NCBI Taxonomy" id="1216348"/>
    <lineage>
        <taxon>Eukaryota</taxon>
        <taxon>Fungi</taxon>
        <taxon>Dikarya</taxon>
        <taxon>Ascomycota</taxon>
        <taxon>Pezizomycotina</taxon>
        <taxon>Sordariomycetes</taxon>
        <taxon>Hypocreomycetidae</taxon>
        <taxon>Glomerellales</taxon>
        <taxon>Glomerellaceae</taxon>
        <taxon>Colletotrichum</taxon>
        <taxon>Colletotrichum graminicola species complex</taxon>
    </lineage>
</organism>
<keyword evidence="2" id="KW-1133">Transmembrane helix</keyword>